<dbReference type="RefSeq" id="WP_245369489.1">
    <property type="nucleotide sequence ID" value="NZ_JAGGMS010000001.1"/>
</dbReference>
<evidence type="ECO:0008006" key="3">
    <source>
        <dbReference type="Google" id="ProtNLM"/>
    </source>
</evidence>
<sequence length="160" mass="17267">MTFAKEQASVARHVTITGTRSITGESELPGLFDDYLRPFTAPDAHFYLGGAAGIDTAALNWLADRCQASLTVVVPCAVADQPAAAVASIRRWQDTGRLVEVVELGADRLGTAAYHARNRWMVDRSGFVIGFPRGSEPTSGTWYTVNYAAEQGKPRLVVPV</sequence>
<dbReference type="SUPFAM" id="SSF102405">
    <property type="entry name" value="MCP/YpsA-like"/>
    <property type="match status" value="1"/>
</dbReference>
<evidence type="ECO:0000313" key="2">
    <source>
        <dbReference type="Proteomes" id="UP000741013"/>
    </source>
</evidence>
<name>A0ABS4PYB1_9PSEU</name>
<evidence type="ECO:0000313" key="1">
    <source>
        <dbReference type="EMBL" id="MBP2183875.1"/>
    </source>
</evidence>
<keyword evidence="2" id="KW-1185">Reference proteome</keyword>
<organism evidence="1 2">
    <name type="scientific">Amycolatopsis magusensis</name>
    <dbReference type="NCBI Taxonomy" id="882444"/>
    <lineage>
        <taxon>Bacteria</taxon>
        <taxon>Bacillati</taxon>
        <taxon>Actinomycetota</taxon>
        <taxon>Actinomycetes</taxon>
        <taxon>Pseudonocardiales</taxon>
        <taxon>Pseudonocardiaceae</taxon>
        <taxon>Amycolatopsis</taxon>
    </lineage>
</organism>
<protein>
    <recommendedName>
        <fullName evidence="3">DNA recombination-mediator protein A</fullName>
    </recommendedName>
</protein>
<dbReference type="EMBL" id="JAGGMS010000001">
    <property type="protein sequence ID" value="MBP2183875.1"/>
    <property type="molecule type" value="Genomic_DNA"/>
</dbReference>
<reference evidence="1 2" key="1">
    <citation type="submission" date="2021-03" db="EMBL/GenBank/DDBJ databases">
        <title>Sequencing the genomes of 1000 actinobacteria strains.</title>
        <authorList>
            <person name="Klenk H.-P."/>
        </authorList>
    </citation>
    <scope>NUCLEOTIDE SEQUENCE [LARGE SCALE GENOMIC DNA]</scope>
    <source>
        <strain evidence="1 2">DSM 45510</strain>
    </source>
</reference>
<dbReference type="Proteomes" id="UP000741013">
    <property type="component" value="Unassembled WGS sequence"/>
</dbReference>
<accession>A0ABS4PYB1</accession>
<comment type="caution">
    <text evidence="1">The sequence shown here is derived from an EMBL/GenBank/DDBJ whole genome shotgun (WGS) entry which is preliminary data.</text>
</comment>
<proteinExistence type="predicted"/>
<dbReference type="Gene3D" id="3.40.50.450">
    <property type="match status" value="1"/>
</dbReference>
<gene>
    <name evidence="1" type="ORF">JOM49_005401</name>
</gene>